<keyword evidence="3" id="KW-1185">Reference proteome</keyword>
<name>A0A0N1JZM3_9ACTN</name>
<feature type="compositionally biased region" description="Gly residues" evidence="1">
    <location>
        <begin position="459"/>
        <end position="477"/>
    </location>
</feature>
<evidence type="ECO:0000256" key="1">
    <source>
        <dbReference type="SAM" id="MobiDB-lite"/>
    </source>
</evidence>
<evidence type="ECO:0008006" key="4">
    <source>
        <dbReference type="Google" id="ProtNLM"/>
    </source>
</evidence>
<organism evidence="2 3">
    <name type="scientific">Streptomyces chattanoogensis</name>
    <dbReference type="NCBI Taxonomy" id="66876"/>
    <lineage>
        <taxon>Bacteria</taxon>
        <taxon>Bacillati</taxon>
        <taxon>Actinomycetota</taxon>
        <taxon>Actinomycetes</taxon>
        <taxon>Kitasatosporales</taxon>
        <taxon>Streptomycetaceae</taxon>
        <taxon>Streptomyces</taxon>
    </lineage>
</organism>
<feature type="compositionally biased region" description="Gly residues" evidence="1">
    <location>
        <begin position="282"/>
        <end position="299"/>
    </location>
</feature>
<feature type="compositionally biased region" description="Gly residues" evidence="1">
    <location>
        <begin position="439"/>
        <end position="451"/>
    </location>
</feature>
<gene>
    <name evidence="2" type="ORF">ADL29_04590</name>
</gene>
<comment type="caution">
    <text evidence="2">The sequence shown here is derived from an EMBL/GenBank/DDBJ whole genome shotgun (WGS) entry which is preliminary data.</text>
</comment>
<feature type="compositionally biased region" description="Low complexity" evidence="1">
    <location>
        <begin position="428"/>
        <end position="438"/>
    </location>
</feature>
<reference evidence="3" key="1">
    <citation type="submission" date="2015-07" db="EMBL/GenBank/DDBJ databases">
        <authorList>
            <person name="Ju K.-S."/>
            <person name="Doroghazi J.R."/>
            <person name="Metcalf W.W."/>
        </authorList>
    </citation>
    <scope>NUCLEOTIDE SEQUENCE [LARGE SCALE GENOMIC DNA]</scope>
    <source>
        <strain evidence="3">NRRL ISP-5002</strain>
    </source>
</reference>
<proteinExistence type="predicted"/>
<accession>A0A0N1JZM3</accession>
<protein>
    <recommendedName>
        <fullName evidence="4">PPE family domain-containing protein</fullName>
    </recommendedName>
</protein>
<feature type="compositionally biased region" description="Low complexity" evidence="1">
    <location>
        <begin position="307"/>
        <end position="316"/>
    </location>
</feature>
<sequence length="542" mass="53608">MSGSEERSLKPWDTAFGKKSSADLYSMIDVARVDNVWAVAENWRDVHDELVGGEGDDGAGVQGRLAAAVKKVRETWHGKSAERFSEEAAKVIEDIARGGTFAKNVSETMVAAAEALQTAMGEAAKVDRDPPAWGWPYTEYEKAIQDGNFDDPDLEAISKMVGKDRYRRLGDAYKSIQADLARGLSAKQILATYHPDADGDLIQGEPCTGLWMPKFQRQALATAAALETLATSYKKQARKLTPPEDIKGARPIGQRPSGGPTGDTSIPKGGLTGGITPPTGPVSGGVPEGALGGPSGLHGPGWSPADASPGASHGPGWSPGGGGPHTSPVSTGLDSFPGGGGASVADRGLPGGGYTGHGGGPVPTGGGSGGSGFAGGLPGVPGGLGLPGRPGGGPAPSSGSAARSAAGTPGAASGARTGPGRGAGSPGMPGTAGAARAGAGAGKGAVAGRGGSLARKPGGAAGAPGGAAGGTAQGGSGLHRSRGGTQAGRSPAGRGAGAMGAPGANGAAARKRSERTAERQSYLVEDEETWTPRRNTVPRVIE</sequence>
<dbReference type="PATRIC" id="fig|66876.3.peg.1015"/>
<dbReference type="AlphaFoldDB" id="A0A0N1JZM3"/>
<evidence type="ECO:0000313" key="2">
    <source>
        <dbReference type="EMBL" id="KPC66233.1"/>
    </source>
</evidence>
<dbReference type="EMBL" id="LGKG01000013">
    <property type="protein sequence ID" value="KPC66233.1"/>
    <property type="molecule type" value="Genomic_DNA"/>
</dbReference>
<feature type="compositionally biased region" description="Gly residues" evidence="1">
    <location>
        <begin position="417"/>
        <end position="427"/>
    </location>
</feature>
<feature type="compositionally biased region" description="Low complexity" evidence="1">
    <location>
        <begin position="395"/>
        <end position="416"/>
    </location>
</feature>
<dbReference type="RefSeq" id="WP_053922460.1">
    <property type="nucleotide sequence ID" value="NZ_LGKG01000013.1"/>
</dbReference>
<feature type="region of interest" description="Disordered" evidence="1">
    <location>
        <begin position="234"/>
        <end position="524"/>
    </location>
</feature>
<feature type="compositionally biased region" description="Gly residues" evidence="1">
    <location>
        <begin position="349"/>
        <end position="394"/>
    </location>
</feature>
<evidence type="ECO:0000313" key="3">
    <source>
        <dbReference type="Proteomes" id="UP000037982"/>
    </source>
</evidence>
<dbReference type="Proteomes" id="UP000037982">
    <property type="component" value="Unassembled WGS sequence"/>
</dbReference>